<reference evidence="2" key="1">
    <citation type="journal article" date="2022" name="Plant J.">
        <title>Strategies of tolerance reflected in two North American maple genomes.</title>
        <authorList>
            <person name="McEvoy S.L."/>
            <person name="Sezen U.U."/>
            <person name="Trouern-Trend A."/>
            <person name="McMahon S.M."/>
            <person name="Schaberg P.G."/>
            <person name="Yang J."/>
            <person name="Wegrzyn J.L."/>
            <person name="Swenson N.G."/>
        </authorList>
    </citation>
    <scope>NUCLEOTIDE SEQUENCE</scope>
    <source>
        <strain evidence="2">NS2018</strain>
    </source>
</reference>
<name>A0AA39VUD0_ACESA</name>
<evidence type="ECO:0000313" key="3">
    <source>
        <dbReference type="Proteomes" id="UP001168877"/>
    </source>
</evidence>
<reference evidence="2" key="2">
    <citation type="submission" date="2023-06" db="EMBL/GenBank/DDBJ databases">
        <authorList>
            <person name="Swenson N.G."/>
            <person name="Wegrzyn J.L."/>
            <person name="Mcevoy S.L."/>
        </authorList>
    </citation>
    <scope>NUCLEOTIDE SEQUENCE</scope>
    <source>
        <strain evidence="2">NS2018</strain>
        <tissue evidence="2">Leaf</tissue>
    </source>
</reference>
<protein>
    <submittedName>
        <fullName evidence="2">Uncharacterized protein</fullName>
    </submittedName>
</protein>
<gene>
    <name evidence="2" type="ORF">LWI29_003444</name>
</gene>
<proteinExistence type="predicted"/>
<keyword evidence="3" id="KW-1185">Reference proteome</keyword>
<accession>A0AA39VUD0</accession>
<feature type="region of interest" description="Disordered" evidence="1">
    <location>
        <begin position="54"/>
        <end position="78"/>
    </location>
</feature>
<organism evidence="2 3">
    <name type="scientific">Acer saccharum</name>
    <name type="common">Sugar maple</name>
    <dbReference type="NCBI Taxonomy" id="4024"/>
    <lineage>
        <taxon>Eukaryota</taxon>
        <taxon>Viridiplantae</taxon>
        <taxon>Streptophyta</taxon>
        <taxon>Embryophyta</taxon>
        <taxon>Tracheophyta</taxon>
        <taxon>Spermatophyta</taxon>
        <taxon>Magnoliopsida</taxon>
        <taxon>eudicotyledons</taxon>
        <taxon>Gunneridae</taxon>
        <taxon>Pentapetalae</taxon>
        <taxon>rosids</taxon>
        <taxon>malvids</taxon>
        <taxon>Sapindales</taxon>
        <taxon>Sapindaceae</taxon>
        <taxon>Hippocastanoideae</taxon>
        <taxon>Acereae</taxon>
        <taxon>Acer</taxon>
    </lineage>
</organism>
<evidence type="ECO:0000256" key="1">
    <source>
        <dbReference type="SAM" id="MobiDB-lite"/>
    </source>
</evidence>
<sequence length="78" mass="7781">MVGMGKLRLILVKIPPAGITEVPCLHNSSPDSSGGLAISFPNLLDHSSKPAFGGGFGESGSGGYRSGGEYGVRGGGYG</sequence>
<dbReference type="AlphaFoldDB" id="A0AA39VUD0"/>
<dbReference type="EMBL" id="JAUESC010000003">
    <property type="protein sequence ID" value="KAK0599229.1"/>
    <property type="molecule type" value="Genomic_DNA"/>
</dbReference>
<dbReference type="Proteomes" id="UP001168877">
    <property type="component" value="Unassembled WGS sequence"/>
</dbReference>
<comment type="caution">
    <text evidence="2">The sequence shown here is derived from an EMBL/GenBank/DDBJ whole genome shotgun (WGS) entry which is preliminary data.</text>
</comment>
<evidence type="ECO:0000313" key="2">
    <source>
        <dbReference type="EMBL" id="KAK0599229.1"/>
    </source>
</evidence>